<dbReference type="AlphaFoldDB" id="A0A937JYW1"/>
<evidence type="ECO:0000313" key="1">
    <source>
        <dbReference type="EMBL" id="MBL3656064.1"/>
    </source>
</evidence>
<proteinExistence type="predicted"/>
<evidence type="ECO:0000313" key="2">
    <source>
        <dbReference type="Proteomes" id="UP000659388"/>
    </source>
</evidence>
<keyword evidence="2" id="KW-1185">Reference proteome</keyword>
<name>A0A937JYW1_9BACT</name>
<reference evidence="1" key="1">
    <citation type="submission" date="2021-01" db="EMBL/GenBank/DDBJ databases">
        <title>Fulvivirga kasyanovii gen. nov., sp nov., a novel member of the phylum Bacteroidetes isolated from seawater in a mussel farm.</title>
        <authorList>
            <person name="Zhao L.-H."/>
            <person name="Wang Z.-J."/>
        </authorList>
    </citation>
    <scope>NUCLEOTIDE SEQUENCE</scope>
    <source>
        <strain evidence="1">2943</strain>
    </source>
</reference>
<sequence length="122" mass="14264">MNNDPELNGKYLGQISEDFVVVADTLKEASYQIRKRKFSDYPIFPISKIELPIGQLLIGKTELAVNWNYNASYLDEFIQREIVSDEAIEQFKEAYKDPDEFCCLFVIDEDFTNFVYIPYPID</sequence>
<dbReference type="EMBL" id="JAESIY010000004">
    <property type="protein sequence ID" value="MBL3656064.1"/>
    <property type="molecule type" value="Genomic_DNA"/>
</dbReference>
<organism evidence="1 2">
    <name type="scientific">Fulvivirga sediminis</name>
    <dbReference type="NCBI Taxonomy" id="2803949"/>
    <lineage>
        <taxon>Bacteria</taxon>
        <taxon>Pseudomonadati</taxon>
        <taxon>Bacteroidota</taxon>
        <taxon>Cytophagia</taxon>
        <taxon>Cytophagales</taxon>
        <taxon>Fulvivirgaceae</taxon>
        <taxon>Fulvivirga</taxon>
    </lineage>
</organism>
<dbReference type="Proteomes" id="UP000659388">
    <property type="component" value="Unassembled WGS sequence"/>
</dbReference>
<dbReference type="RefSeq" id="WP_202243845.1">
    <property type="nucleotide sequence ID" value="NZ_JAESIY010000004.1"/>
</dbReference>
<protein>
    <submittedName>
        <fullName evidence="1">Uncharacterized protein</fullName>
    </submittedName>
</protein>
<comment type="caution">
    <text evidence="1">The sequence shown here is derived from an EMBL/GenBank/DDBJ whole genome shotgun (WGS) entry which is preliminary data.</text>
</comment>
<accession>A0A937JYW1</accession>
<gene>
    <name evidence="1" type="ORF">JL102_07985</name>
</gene>